<gene>
    <name evidence="2" type="ORF">RN001_007080</name>
</gene>
<dbReference type="EMBL" id="JARPUR010000003">
    <property type="protein sequence ID" value="KAK4878934.1"/>
    <property type="molecule type" value="Genomic_DNA"/>
</dbReference>
<protein>
    <submittedName>
        <fullName evidence="2">Uncharacterized protein</fullName>
    </submittedName>
</protein>
<feature type="signal peptide" evidence="1">
    <location>
        <begin position="1"/>
        <end position="20"/>
    </location>
</feature>
<evidence type="ECO:0000313" key="3">
    <source>
        <dbReference type="Proteomes" id="UP001353858"/>
    </source>
</evidence>
<name>A0AAN7P881_9COLE</name>
<keyword evidence="3" id="KW-1185">Reference proteome</keyword>
<evidence type="ECO:0000313" key="2">
    <source>
        <dbReference type="EMBL" id="KAK4878934.1"/>
    </source>
</evidence>
<proteinExistence type="predicted"/>
<comment type="caution">
    <text evidence="2">The sequence shown here is derived from an EMBL/GenBank/DDBJ whole genome shotgun (WGS) entry which is preliminary data.</text>
</comment>
<organism evidence="2 3">
    <name type="scientific">Aquatica leii</name>
    <dbReference type="NCBI Taxonomy" id="1421715"/>
    <lineage>
        <taxon>Eukaryota</taxon>
        <taxon>Metazoa</taxon>
        <taxon>Ecdysozoa</taxon>
        <taxon>Arthropoda</taxon>
        <taxon>Hexapoda</taxon>
        <taxon>Insecta</taxon>
        <taxon>Pterygota</taxon>
        <taxon>Neoptera</taxon>
        <taxon>Endopterygota</taxon>
        <taxon>Coleoptera</taxon>
        <taxon>Polyphaga</taxon>
        <taxon>Elateriformia</taxon>
        <taxon>Elateroidea</taxon>
        <taxon>Lampyridae</taxon>
        <taxon>Luciolinae</taxon>
        <taxon>Aquatica</taxon>
    </lineage>
</organism>
<accession>A0AAN7P881</accession>
<keyword evidence="1" id="KW-0732">Signal</keyword>
<sequence>MKLLMVTLFIILPYSDENESDCINSSGSQSISKISDDTSGNGPGLLYFASFILCDEDNGPPFEIDGKYSAVTSNDNVTETEQKTTTFCKMICKLKCWFDVKKDLFGCKIHSNCCDGVKTATTTY</sequence>
<reference evidence="3" key="1">
    <citation type="submission" date="2023-01" db="EMBL/GenBank/DDBJ databases">
        <title>Key to firefly adult light organ development and bioluminescence: homeobox transcription factors regulate luciferase expression and transportation to peroxisome.</title>
        <authorList>
            <person name="Fu X."/>
        </authorList>
    </citation>
    <scope>NUCLEOTIDE SEQUENCE [LARGE SCALE GENOMIC DNA]</scope>
</reference>
<dbReference type="AlphaFoldDB" id="A0AAN7P881"/>
<evidence type="ECO:0000256" key="1">
    <source>
        <dbReference type="SAM" id="SignalP"/>
    </source>
</evidence>
<dbReference type="Proteomes" id="UP001353858">
    <property type="component" value="Unassembled WGS sequence"/>
</dbReference>
<feature type="chain" id="PRO_5042868557" evidence="1">
    <location>
        <begin position="21"/>
        <end position="124"/>
    </location>
</feature>